<reference evidence="1 2" key="1">
    <citation type="submission" date="2019-11" db="EMBL/GenBank/DDBJ databases">
        <authorList>
            <person name="Li X."/>
        </authorList>
    </citation>
    <scope>NUCLEOTIDE SEQUENCE [LARGE SCALE GENOMIC DNA]</scope>
    <source>
        <strain evidence="1 2">L9</strain>
    </source>
</reference>
<comment type="caution">
    <text evidence="1">The sequence shown here is derived from an EMBL/GenBank/DDBJ whole genome shotgun (WGS) entry which is preliminary data.</text>
</comment>
<evidence type="ECO:0000313" key="2">
    <source>
        <dbReference type="Proteomes" id="UP000469125"/>
    </source>
</evidence>
<keyword evidence="2" id="KW-1185">Reference proteome</keyword>
<gene>
    <name evidence="1" type="ORF">GMD78_19975</name>
</gene>
<dbReference type="Proteomes" id="UP000469125">
    <property type="component" value="Unassembled WGS sequence"/>
</dbReference>
<evidence type="ECO:0000313" key="1">
    <source>
        <dbReference type="EMBL" id="MUK90638.1"/>
    </source>
</evidence>
<accession>A0A6N8FRX2</accession>
<organism evidence="1 2">
    <name type="scientific">Ornithinibacillus caprae</name>
    <dbReference type="NCBI Taxonomy" id="2678566"/>
    <lineage>
        <taxon>Bacteria</taxon>
        <taxon>Bacillati</taxon>
        <taxon>Bacillota</taxon>
        <taxon>Bacilli</taxon>
        <taxon>Bacillales</taxon>
        <taxon>Bacillaceae</taxon>
        <taxon>Ornithinibacillus</taxon>
    </lineage>
</organism>
<dbReference type="RefSeq" id="WP_196493881.1">
    <property type="nucleotide sequence ID" value="NZ_WOCA01000025.1"/>
</dbReference>
<protein>
    <submittedName>
        <fullName evidence="1">Uncharacterized protein</fullName>
    </submittedName>
</protein>
<sequence>MTPKKAEEEKVIEQAEEYLEGNYEINQYEIYDVLYDNMGNYGAFEYAAKVRELNSGKDFLVYYNEQTNQMEDSLNYDLY</sequence>
<proteinExistence type="predicted"/>
<dbReference type="AlphaFoldDB" id="A0A6N8FRX2"/>
<name>A0A6N8FRX2_9BACI</name>
<dbReference type="EMBL" id="WOCA01000025">
    <property type="protein sequence ID" value="MUK90638.1"/>
    <property type="molecule type" value="Genomic_DNA"/>
</dbReference>